<evidence type="ECO:0000256" key="4">
    <source>
        <dbReference type="ARBA" id="ARBA00022734"/>
    </source>
</evidence>
<accession>A0A6P3RGU2</accession>
<keyword evidence="9" id="KW-0325">Glycoprotein</keyword>
<organism evidence="14 15">
    <name type="scientific">Pteropus vampyrus</name>
    <name type="common">Large flying fox</name>
    <dbReference type="NCBI Taxonomy" id="132908"/>
    <lineage>
        <taxon>Eukaryota</taxon>
        <taxon>Metazoa</taxon>
        <taxon>Chordata</taxon>
        <taxon>Craniata</taxon>
        <taxon>Vertebrata</taxon>
        <taxon>Euteleostomi</taxon>
        <taxon>Mammalia</taxon>
        <taxon>Eutheria</taxon>
        <taxon>Laurasiatheria</taxon>
        <taxon>Chiroptera</taxon>
        <taxon>Yinpterochiroptera</taxon>
        <taxon>Pteropodoidea</taxon>
        <taxon>Pteropodidae</taxon>
        <taxon>Pteropodinae</taxon>
        <taxon>Pteropus</taxon>
    </lineage>
</organism>
<sequence length="303" mass="33850">MLPLLLPLLWAGSLAQDDRYQLAVQESVTVQEGLCVSVPCAFFIPAIYWTNAPAHGYWFRAGAREQRDAPVATNDPRRAVQEETQGRFHLLGDPENDNCSLDIRDAQRRDTGTYFFRVERRPYVRYSYKTNQLTVHVTALSQTPDINIRGTLESGHPRNIMCSVPWACERGTPPAFSWIGVNLTSLGPRTPHSSMVTLTPGPQHHGTNLTCRVIFHGGVSTERTIRLKVSYAPRKLLVRVFWGNRTVPEDLANATSLTVQVGQSLRLVCGTDSEAPARLSWSRGSLTLNPSYPLHPGVLELRH</sequence>
<reference evidence="15" key="1">
    <citation type="submission" date="2025-08" db="UniProtKB">
        <authorList>
            <consortium name="RefSeq"/>
        </authorList>
    </citation>
    <scope>IDENTIFICATION</scope>
    <source>
        <tissue evidence="15">Kidney</tissue>
    </source>
</reference>
<dbReference type="GO" id="GO:0005886">
    <property type="term" value="C:plasma membrane"/>
    <property type="evidence" value="ECO:0007669"/>
    <property type="project" value="TreeGrafter"/>
</dbReference>
<dbReference type="InterPro" id="IPR003599">
    <property type="entry name" value="Ig_sub"/>
</dbReference>
<dbReference type="OrthoDB" id="10012075at2759"/>
<evidence type="ECO:0000256" key="7">
    <source>
        <dbReference type="ARBA" id="ARBA00023136"/>
    </source>
</evidence>
<keyword evidence="3 12" id="KW-0732">Signal</keyword>
<keyword evidence="10" id="KW-0393">Immunoglobulin domain</keyword>
<dbReference type="InterPro" id="IPR013106">
    <property type="entry name" value="Ig_V-set"/>
</dbReference>
<comment type="similarity">
    <text evidence="11">Belongs to the immunoglobulin superfamily. SIGLEC (sialic acid binding Ig-like lectin) family.</text>
</comment>
<keyword evidence="2" id="KW-0812">Transmembrane</keyword>
<keyword evidence="7" id="KW-0472">Membrane</keyword>
<dbReference type="InterPro" id="IPR013783">
    <property type="entry name" value="Ig-like_fold"/>
</dbReference>
<keyword evidence="14" id="KW-1185">Reference proteome</keyword>
<dbReference type="PANTHER" id="PTHR12035:SF123">
    <property type="entry name" value="IG-LIKE DOMAIN-CONTAINING PROTEIN"/>
    <property type="match status" value="1"/>
</dbReference>
<dbReference type="Pfam" id="PF07686">
    <property type="entry name" value="V-set"/>
    <property type="match status" value="1"/>
</dbReference>
<dbReference type="GO" id="GO:0007155">
    <property type="term" value="P:cell adhesion"/>
    <property type="evidence" value="ECO:0007669"/>
    <property type="project" value="UniProtKB-KW"/>
</dbReference>
<evidence type="ECO:0000256" key="12">
    <source>
        <dbReference type="SAM" id="SignalP"/>
    </source>
</evidence>
<feature type="chain" id="PRO_5028073238" evidence="12">
    <location>
        <begin position="16"/>
        <end position="303"/>
    </location>
</feature>
<evidence type="ECO:0000256" key="10">
    <source>
        <dbReference type="ARBA" id="ARBA00023319"/>
    </source>
</evidence>
<dbReference type="InterPro" id="IPR036179">
    <property type="entry name" value="Ig-like_dom_sf"/>
</dbReference>
<dbReference type="PANTHER" id="PTHR12035">
    <property type="entry name" value="SIALIC ACID BINDING IMMUNOGLOBULIN-LIKE LECTIN"/>
    <property type="match status" value="1"/>
</dbReference>
<evidence type="ECO:0000256" key="5">
    <source>
        <dbReference type="ARBA" id="ARBA00022889"/>
    </source>
</evidence>
<dbReference type="GO" id="GO:0030246">
    <property type="term" value="F:carbohydrate binding"/>
    <property type="evidence" value="ECO:0007669"/>
    <property type="project" value="UniProtKB-KW"/>
</dbReference>
<protein>
    <submittedName>
        <fullName evidence="15">Sialic acid-binding Ig-like lectin 13</fullName>
    </submittedName>
</protein>
<dbReference type="KEGG" id="pvp:105307417"/>
<dbReference type="AlphaFoldDB" id="A0A6P3RGU2"/>
<keyword evidence="4" id="KW-0430">Lectin</keyword>
<dbReference type="Proteomes" id="UP000515202">
    <property type="component" value="Unplaced"/>
</dbReference>
<evidence type="ECO:0000313" key="15">
    <source>
        <dbReference type="RefSeq" id="XP_011381228.1"/>
    </source>
</evidence>
<dbReference type="CDD" id="cd05712">
    <property type="entry name" value="IgV_CD33"/>
    <property type="match status" value="1"/>
</dbReference>
<keyword evidence="5" id="KW-0130">Cell adhesion</keyword>
<evidence type="ECO:0000256" key="3">
    <source>
        <dbReference type="ARBA" id="ARBA00022729"/>
    </source>
</evidence>
<dbReference type="Gene3D" id="2.60.40.10">
    <property type="entry name" value="Immunoglobulins"/>
    <property type="match status" value="2"/>
</dbReference>
<keyword evidence="6" id="KW-1133">Transmembrane helix</keyword>
<evidence type="ECO:0000256" key="2">
    <source>
        <dbReference type="ARBA" id="ARBA00022692"/>
    </source>
</evidence>
<comment type="subcellular location">
    <subcellularLocation>
        <location evidence="1">Membrane</location>
        <topology evidence="1">Single-pass type I membrane protein</topology>
    </subcellularLocation>
</comment>
<feature type="domain" description="Immunoglobulin" evidence="13">
    <location>
        <begin position="25"/>
        <end position="138"/>
    </location>
</feature>
<evidence type="ECO:0000256" key="1">
    <source>
        <dbReference type="ARBA" id="ARBA00004479"/>
    </source>
</evidence>
<evidence type="ECO:0000313" key="14">
    <source>
        <dbReference type="Proteomes" id="UP000515202"/>
    </source>
</evidence>
<dbReference type="InterPro" id="IPR051036">
    <property type="entry name" value="SIGLEC"/>
</dbReference>
<dbReference type="GeneID" id="105307417"/>
<dbReference type="SUPFAM" id="SSF48726">
    <property type="entry name" value="Immunoglobulin"/>
    <property type="match status" value="2"/>
</dbReference>
<dbReference type="GO" id="GO:0033691">
    <property type="term" value="F:sialic acid binding"/>
    <property type="evidence" value="ECO:0007669"/>
    <property type="project" value="TreeGrafter"/>
</dbReference>
<keyword evidence="8" id="KW-1015">Disulfide bond</keyword>
<feature type="non-terminal residue" evidence="15">
    <location>
        <position position="303"/>
    </location>
</feature>
<dbReference type="SMART" id="SM00409">
    <property type="entry name" value="IG"/>
    <property type="match status" value="1"/>
</dbReference>
<evidence type="ECO:0000259" key="13">
    <source>
        <dbReference type="SMART" id="SM00409"/>
    </source>
</evidence>
<proteinExistence type="inferred from homology"/>
<dbReference type="RefSeq" id="XP_011381228.1">
    <property type="nucleotide sequence ID" value="XM_011382926.2"/>
</dbReference>
<evidence type="ECO:0000256" key="9">
    <source>
        <dbReference type="ARBA" id="ARBA00023180"/>
    </source>
</evidence>
<evidence type="ECO:0000256" key="8">
    <source>
        <dbReference type="ARBA" id="ARBA00023157"/>
    </source>
</evidence>
<evidence type="ECO:0000256" key="6">
    <source>
        <dbReference type="ARBA" id="ARBA00022989"/>
    </source>
</evidence>
<evidence type="ECO:0000256" key="11">
    <source>
        <dbReference type="ARBA" id="ARBA00038361"/>
    </source>
</evidence>
<dbReference type="FunFam" id="2.60.40.10:FF:000829">
    <property type="entry name" value="Sialic acid-binding Ig-like lectin 8"/>
    <property type="match status" value="1"/>
</dbReference>
<gene>
    <name evidence="15" type="primary">LOC105307417</name>
</gene>
<name>A0A6P3RGU2_PTEVA</name>
<feature type="signal peptide" evidence="12">
    <location>
        <begin position="1"/>
        <end position="15"/>
    </location>
</feature>